<dbReference type="PANTHER" id="PTHR10926:SF0">
    <property type="entry name" value="CDC50, ISOFORM A"/>
    <property type="match status" value="1"/>
</dbReference>
<dbReference type="RefSeq" id="XP_067804298.1">
    <property type="nucleotide sequence ID" value="XM_067945507.1"/>
</dbReference>
<proteinExistence type="inferred from homology"/>
<organism evidence="7 8">
    <name type="scientific">Babesia duncani</name>
    <dbReference type="NCBI Taxonomy" id="323732"/>
    <lineage>
        <taxon>Eukaryota</taxon>
        <taxon>Sar</taxon>
        <taxon>Alveolata</taxon>
        <taxon>Apicomplexa</taxon>
        <taxon>Aconoidasida</taxon>
        <taxon>Piroplasmida</taxon>
        <taxon>Babesiidae</taxon>
        <taxon>Babesia</taxon>
    </lineage>
</organism>
<evidence type="ECO:0000313" key="7">
    <source>
        <dbReference type="EMBL" id="KAK2197456.1"/>
    </source>
</evidence>
<dbReference type="EMBL" id="JALLKP010000001">
    <property type="protein sequence ID" value="KAK2197456.1"/>
    <property type="molecule type" value="Genomic_DNA"/>
</dbReference>
<dbReference type="Proteomes" id="UP001214638">
    <property type="component" value="Unassembled WGS sequence"/>
</dbReference>
<dbReference type="PANTHER" id="PTHR10926">
    <property type="entry name" value="CELL CYCLE CONTROL PROTEIN 50"/>
    <property type="match status" value="1"/>
</dbReference>
<evidence type="ECO:0000256" key="1">
    <source>
        <dbReference type="ARBA" id="ARBA00004141"/>
    </source>
</evidence>
<protein>
    <submittedName>
        <fullName evidence="7">CDC50-LEM3 family</fullName>
    </submittedName>
</protein>
<gene>
    <name evidence="7" type="ORF">BdWA1_000456</name>
</gene>
<evidence type="ECO:0000256" key="3">
    <source>
        <dbReference type="ARBA" id="ARBA00022692"/>
    </source>
</evidence>
<comment type="subcellular location">
    <subcellularLocation>
        <location evidence="1">Membrane</location>
        <topology evidence="1">Multi-pass membrane protein</topology>
    </subcellularLocation>
</comment>
<evidence type="ECO:0000256" key="4">
    <source>
        <dbReference type="ARBA" id="ARBA00022989"/>
    </source>
</evidence>
<feature type="transmembrane region" description="Helical" evidence="6">
    <location>
        <begin position="113"/>
        <end position="143"/>
    </location>
</feature>
<comment type="caution">
    <text evidence="7">The sequence shown here is derived from an EMBL/GenBank/DDBJ whole genome shotgun (WGS) entry which is preliminary data.</text>
</comment>
<keyword evidence="3 6" id="KW-0812">Transmembrane</keyword>
<dbReference type="GeneID" id="94334754"/>
<evidence type="ECO:0000256" key="5">
    <source>
        <dbReference type="ARBA" id="ARBA00023136"/>
    </source>
</evidence>
<dbReference type="AlphaFoldDB" id="A0AAD9UPX4"/>
<dbReference type="Pfam" id="PF03381">
    <property type="entry name" value="CDC50"/>
    <property type="match status" value="1"/>
</dbReference>
<dbReference type="GO" id="GO:0005886">
    <property type="term" value="C:plasma membrane"/>
    <property type="evidence" value="ECO:0007669"/>
    <property type="project" value="TreeGrafter"/>
</dbReference>
<sequence length="464" mass="52635">MAGEGGNDIMDEASISDVTDTVYHDSLDYVTQKHTRKSAAAQLLSGPEVKAPKVQGASVIKPEDVTQITGMVGLDGKAKKPEYLWLPSRKEIGTGYRNRLERYMQMDFKRTNIIYLLYTPKVASCVFLGLGLLMLTICLLFPYNTAPSPILLRYSENKGSVYEFDIPKDLPAPVYFYYRIENFYINHKRVAYESSPGIITHGKCSKFKTFKEILDLRCINGKNTLNGNHQLCKDYENVPEFQLPAYPCGAISATLMTDNFEICDADADLTMLDVLAKDDDMQKNCIHLSQRLDVNNWNFIRYNVKKSITEKGFHWLDTTSTLFRSWTDFTFDSTFLKPYAVSYKDIKAGTYRLYITTNLWPADAWQAKKSVYITCVGRFGGSSPIFEIIMFIVAIVYICTGLCIFAFYKIKGRLNKDPWSGIDVVKVDYGDAMVKGDKVIETITAYDVNKVPKSNKSCLCPCKR</sequence>
<reference evidence="7" key="1">
    <citation type="journal article" date="2023" name="Nat. Microbiol.">
        <title>Babesia duncani multi-omics identifies virulence factors and drug targets.</title>
        <authorList>
            <person name="Singh P."/>
            <person name="Lonardi S."/>
            <person name="Liang Q."/>
            <person name="Vydyam P."/>
            <person name="Khabirova E."/>
            <person name="Fang T."/>
            <person name="Gihaz S."/>
            <person name="Thekkiniath J."/>
            <person name="Munshi M."/>
            <person name="Abel S."/>
            <person name="Ciampossin L."/>
            <person name="Batugedara G."/>
            <person name="Gupta M."/>
            <person name="Lu X.M."/>
            <person name="Lenz T."/>
            <person name="Chakravarty S."/>
            <person name="Cornillot E."/>
            <person name="Hu Y."/>
            <person name="Ma W."/>
            <person name="Gonzalez L.M."/>
            <person name="Sanchez S."/>
            <person name="Estrada K."/>
            <person name="Sanchez-Flores A."/>
            <person name="Montero E."/>
            <person name="Harb O.S."/>
            <person name="Le Roch K.G."/>
            <person name="Mamoun C.B."/>
        </authorList>
    </citation>
    <scope>NUCLEOTIDE SEQUENCE</scope>
    <source>
        <strain evidence="7">WA1</strain>
    </source>
</reference>
<dbReference type="InterPro" id="IPR005045">
    <property type="entry name" value="CDC50/LEM3_fam"/>
</dbReference>
<name>A0AAD9UPX4_9APIC</name>
<keyword evidence="8" id="KW-1185">Reference proteome</keyword>
<dbReference type="GO" id="GO:0005783">
    <property type="term" value="C:endoplasmic reticulum"/>
    <property type="evidence" value="ECO:0007669"/>
    <property type="project" value="TreeGrafter"/>
</dbReference>
<evidence type="ECO:0000313" key="8">
    <source>
        <dbReference type="Proteomes" id="UP001214638"/>
    </source>
</evidence>
<evidence type="ECO:0000256" key="6">
    <source>
        <dbReference type="SAM" id="Phobius"/>
    </source>
</evidence>
<comment type="similarity">
    <text evidence="2">Belongs to the CDC50/LEM3 family.</text>
</comment>
<accession>A0AAD9UPX4</accession>
<dbReference type="KEGG" id="bdw:94334754"/>
<keyword evidence="4 6" id="KW-1133">Transmembrane helix</keyword>
<keyword evidence="5 6" id="KW-0472">Membrane</keyword>
<evidence type="ECO:0000256" key="2">
    <source>
        <dbReference type="ARBA" id="ARBA00009457"/>
    </source>
</evidence>
<feature type="transmembrane region" description="Helical" evidence="6">
    <location>
        <begin position="388"/>
        <end position="408"/>
    </location>
</feature>
<dbReference type="GO" id="GO:0005794">
    <property type="term" value="C:Golgi apparatus"/>
    <property type="evidence" value="ECO:0007669"/>
    <property type="project" value="TreeGrafter"/>
</dbReference>